<feature type="compositionally biased region" description="Gly residues" evidence="1">
    <location>
        <begin position="74"/>
        <end position="83"/>
    </location>
</feature>
<reference evidence="2 3" key="1">
    <citation type="submission" date="2024-01" db="EMBL/GenBank/DDBJ databases">
        <title>Genome assemblies of Stephania.</title>
        <authorList>
            <person name="Yang L."/>
        </authorList>
    </citation>
    <scope>NUCLEOTIDE SEQUENCE [LARGE SCALE GENOMIC DNA]</scope>
    <source>
        <strain evidence="2">YNDBR</strain>
        <tissue evidence="2">Leaf</tissue>
    </source>
</reference>
<dbReference type="EMBL" id="JBBNAF010000009">
    <property type="protein sequence ID" value="KAK9114237.1"/>
    <property type="molecule type" value="Genomic_DNA"/>
</dbReference>
<evidence type="ECO:0000313" key="3">
    <source>
        <dbReference type="Proteomes" id="UP001420932"/>
    </source>
</evidence>
<evidence type="ECO:0000313" key="2">
    <source>
        <dbReference type="EMBL" id="KAK9114237.1"/>
    </source>
</evidence>
<feature type="compositionally biased region" description="Basic and acidic residues" evidence="1">
    <location>
        <begin position="44"/>
        <end position="60"/>
    </location>
</feature>
<protein>
    <submittedName>
        <fullName evidence="2">Uncharacterized protein</fullName>
    </submittedName>
</protein>
<proteinExistence type="predicted"/>
<name>A0AAP0IFB5_9MAGN</name>
<gene>
    <name evidence="2" type="ORF">Syun_021034</name>
</gene>
<keyword evidence="3" id="KW-1185">Reference proteome</keyword>
<organism evidence="2 3">
    <name type="scientific">Stephania yunnanensis</name>
    <dbReference type="NCBI Taxonomy" id="152371"/>
    <lineage>
        <taxon>Eukaryota</taxon>
        <taxon>Viridiplantae</taxon>
        <taxon>Streptophyta</taxon>
        <taxon>Embryophyta</taxon>
        <taxon>Tracheophyta</taxon>
        <taxon>Spermatophyta</taxon>
        <taxon>Magnoliopsida</taxon>
        <taxon>Ranunculales</taxon>
        <taxon>Menispermaceae</taxon>
        <taxon>Menispermoideae</taxon>
        <taxon>Cissampelideae</taxon>
        <taxon>Stephania</taxon>
    </lineage>
</organism>
<dbReference type="AlphaFoldDB" id="A0AAP0IFB5"/>
<feature type="compositionally biased region" description="Acidic residues" evidence="1">
    <location>
        <begin position="61"/>
        <end position="72"/>
    </location>
</feature>
<dbReference type="Proteomes" id="UP001420932">
    <property type="component" value="Unassembled WGS sequence"/>
</dbReference>
<sequence length="95" mass="10720">MVEGEWRRRAETDEKSYQKNQLREFFNGDRIFFDFFFFNGGEEHVETHEGKRGPREKADDREPDEEVAEEALDGAGGVDGDGAFGSVEEAGEEAG</sequence>
<comment type="caution">
    <text evidence="2">The sequence shown here is derived from an EMBL/GenBank/DDBJ whole genome shotgun (WGS) entry which is preliminary data.</text>
</comment>
<accession>A0AAP0IFB5</accession>
<feature type="region of interest" description="Disordered" evidence="1">
    <location>
        <begin position="44"/>
        <end position="95"/>
    </location>
</feature>
<evidence type="ECO:0000256" key="1">
    <source>
        <dbReference type="SAM" id="MobiDB-lite"/>
    </source>
</evidence>